<feature type="region of interest" description="Disordered" evidence="1">
    <location>
        <begin position="193"/>
        <end position="379"/>
    </location>
</feature>
<name>A0ABD7V8C1_9ACTN</name>
<dbReference type="GeneID" id="60751968"/>
<evidence type="ECO:0000313" key="3">
    <source>
        <dbReference type="Proteomes" id="UP000360750"/>
    </source>
</evidence>
<feature type="compositionally biased region" description="Low complexity" evidence="1">
    <location>
        <begin position="328"/>
        <end position="340"/>
    </location>
</feature>
<feature type="region of interest" description="Disordered" evidence="1">
    <location>
        <begin position="391"/>
        <end position="471"/>
    </location>
</feature>
<comment type="caution">
    <text evidence="2">The sequence shown here is derived from an EMBL/GenBank/DDBJ whole genome shotgun (WGS) entry which is preliminary data.</text>
</comment>
<dbReference type="EMBL" id="CAACYD010000007">
    <property type="protein sequence ID" value="VFA90414.1"/>
    <property type="molecule type" value="Genomic_DNA"/>
</dbReference>
<proteinExistence type="predicted"/>
<evidence type="ECO:0000256" key="1">
    <source>
        <dbReference type="SAM" id="MobiDB-lite"/>
    </source>
</evidence>
<dbReference type="Proteomes" id="UP000360750">
    <property type="component" value="Unassembled WGS sequence"/>
</dbReference>
<gene>
    <name evidence="2" type="ORF">NCTC8139_03998</name>
</gene>
<sequence length="471" mass="46401">MTEPHSSLYQALGRGGPGEVSFGGGRTDWAGLGIDEIIDILHTMDPGSAAGDVNTILQAIEAVRRAADRLEGLFADDGLRGRAADAAVQAGQELSAAMHSTLDSATLVGDALGDAVAVVGAARGQEGHLQELRRRLRERPEDAPGVRYEADRLMGSTYSSPMQRVQHRISTTSDGPAATVVGLGGAGGSVFAGSSGADSARGQAANTVDAGDFGRRGSPAAPAAVPTPAPGTGGPPPGPATPLVPTPPGSSTSGGRGQGDDPDGLQRGGRATPEGAGERASSGGPSTEGVGGAGAIDGGAGGLGDDPRAEGLPGAMAPMPMVPPWASPPAGAAASSASPGIPGPRPITPAAGPLGAPPVGRRGGSDDERHKTAPYLHNREHGAEIVGALPLVGPPVVGDWLPVATTATGPYADPATAREPAPSPQDPTVTPGRTGMGPEPATGRDGAPEDAAAVDDTPGTGPRPSRRSDDA</sequence>
<feature type="compositionally biased region" description="Gly residues" evidence="1">
    <location>
        <begin position="289"/>
        <end position="304"/>
    </location>
</feature>
<reference evidence="2 3" key="1">
    <citation type="submission" date="2019-02" db="EMBL/GenBank/DDBJ databases">
        <authorList>
            <consortium name="Pathogen Informatics"/>
        </authorList>
    </citation>
    <scope>NUCLEOTIDE SEQUENCE [LARGE SCALE GENOMIC DNA]</scope>
    <source>
        <strain evidence="2 3">3012STDY6756503</strain>
    </source>
</reference>
<dbReference type="RefSeq" id="WP_131735255.1">
    <property type="nucleotide sequence ID" value="NZ_CAACYD010000007.1"/>
</dbReference>
<feature type="compositionally biased region" description="Pro residues" evidence="1">
    <location>
        <begin position="225"/>
        <end position="248"/>
    </location>
</feature>
<protein>
    <submittedName>
        <fullName evidence="2">Uncharacterized protein</fullName>
    </submittedName>
</protein>
<accession>A0ABD7V8C1</accession>
<feature type="compositionally biased region" description="Low complexity" evidence="1">
    <location>
        <begin position="391"/>
        <end position="403"/>
    </location>
</feature>
<feature type="compositionally biased region" description="Low complexity" evidence="1">
    <location>
        <begin position="349"/>
        <end position="360"/>
    </location>
</feature>
<feature type="compositionally biased region" description="Basic and acidic residues" evidence="1">
    <location>
        <begin position="363"/>
        <end position="379"/>
    </location>
</feature>
<evidence type="ECO:0000313" key="2">
    <source>
        <dbReference type="EMBL" id="VFA90414.1"/>
    </source>
</evidence>
<feature type="compositionally biased region" description="Low complexity" evidence="1">
    <location>
        <begin position="310"/>
        <end position="319"/>
    </location>
</feature>
<organism evidence="2 3">
    <name type="scientific">Gordonia paraffinivorans</name>
    <dbReference type="NCBI Taxonomy" id="175628"/>
    <lineage>
        <taxon>Bacteria</taxon>
        <taxon>Bacillati</taxon>
        <taxon>Actinomycetota</taxon>
        <taxon>Actinomycetes</taxon>
        <taxon>Mycobacteriales</taxon>
        <taxon>Gordoniaceae</taxon>
        <taxon>Gordonia</taxon>
    </lineage>
</organism>
<dbReference type="AlphaFoldDB" id="A0ABD7V8C1"/>